<dbReference type="InterPro" id="IPR036259">
    <property type="entry name" value="MFS_trans_sf"/>
</dbReference>
<dbReference type="AlphaFoldDB" id="H5TAM6"/>
<feature type="transmembrane region" description="Helical" evidence="8">
    <location>
        <begin position="384"/>
        <end position="404"/>
    </location>
</feature>
<keyword evidence="5 8" id="KW-0812">Transmembrane</keyword>
<feature type="transmembrane region" description="Helical" evidence="8">
    <location>
        <begin position="264"/>
        <end position="284"/>
    </location>
</feature>
<dbReference type="eggNOG" id="COG0477">
    <property type="taxonomic scope" value="Bacteria"/>
</dbReference>
<dbReference type="Pfam" id="PF07690">
    <property type="entry name" value="MFS_1"/>
    <property type="match status" value="1"/>
</dbReference>
<dbReference type="EMBL" id="BAET01000012">
    <property type="protein sequence ID" value="GAB55353.1"/>
    <property type="molecule type" value="Genomic_DNA"/>
</dbReference>
<evidence type="ECO:0000256" key="6">
    <source>
        <dbReference type="ARBA" id="ARBA00022989"/>
    </source>
</evidence>
<dbReference type="PROSITE" id="PS50850">
    <property type="entry name" value="MFS"/>
    <property type="match status" value="1"/>
</dbReference>
<dbReference type="GO" id="GO:0005886">
    <property type="term" value="C:plasma membrane"/>
    <property type="evidence" value="ECO:0007669"/>
    <property type="project" value="UniProtKB-SubCell"/>
</dbReference>
<evidence type="ECO:0000259" key="9">
    <source>
        <dbReference type="PROSITE" id="PS50850"/>
    </source>
</evidence>
<keyword evidence="4" id="KW-1003">Cell membrane</keyword>
<evidence type="ECO:0000313" key="10">
    <source>
        <dbReference type="EMBL" id="GAB55353.1"/>
    </source>
</evidence>
<evidence type="ECO:0000256" key="2">
    <source>
        <dbReference type="ARBA" id="ARBA00006236"/>
    </source>
</evidence>
<protein>
    <recommendedName>
        <fullName evidence="8">Bcr/CflA family efflux transporter</fullName>
    </recommendedName>
</protein>
<evidence type="ECO:0000256" key="1">
    <source>
        <dbReference type="ARBA" id="ARBA00004651"/>
    </source>
</evidence>
<keyword evidence="6 8" id="KW-1133">Transmembrane helix</keyword>
<accession>H5TAM6</accession>
<evidence type="ECO:0000256" key="5">
    <source>
        <dbReference type="ARBA" id="ARBA00022692"/>
    </source>
</evidence>
<dbReference type="PANTHER" id="PTHR23502">
    <property type="entry name" value="MAJOR FACILITATOR SUPERFAMILY"/>
    <property type="match status" value="1"/>
</dbReference>
<dbReference type="GO" id="GO:1990961">
    <property type="term" value="P:xenobiotic detoxification by transmembrane export across the plasma membrane"/>
    <property type="evidence" value="ECO:0007669"/>
    <property type="project" value="InterPro"/>
</dbReference>
<reference evidence="10 11" key="2">
    <citation type="journal article" date="2017" name="Antonie Van Leeuwenhoek">
        <title>Rhizobium rhizosphaerae sp. nov., a novel species isolated from rice rhizosphere.</title>
        <authorList>
            <person name="Zhao J.J."/>
            <person name="Zhang J."/>
            <person name="Zhang R.J."/>
            <person name="Zhang C.W."/>
            <person name="Yin H.Q."/>
            <person name="Zhang X.X."/>
        </authorList>
    </citation>
    <scope>NUCLEOTIDE SEQUENCE [LARGE SCALE GENOMIC DNA]</scope>
    <source>
        <strain evidence="10 11">ACAM 611</strain>
    </source>
</reference>
<sequence length="411" mass="44494">METARVSVNPPAAARLPLVEFILLMALLTSLVALSIDAMLPALDQIGAELNSTSAQQTYLIVSIFFVGMAAGQIFFGPFADARGRRLTILVGLIIFLIGTAVCYFANSIEVLLAGRLIQAFGVSGPRVASMALVRDLYVGDAMARVMSFTTVIFILVPMIAPLMGQVVMVHYGWRHIFTVFAIVAVISALWFFSRQKETLPRAKRVKFSFPHFGRSLVWLVKQPAVMGPAVGMGFIFGAFLAYLSGSQTIFQDIYDTGEYFPLLFALLAFAIGAASLFNGIMVVRLGILKLVGFALSMTVVFGFMLVGISIAYAGIPPLWLFISVMFFGFFFLGVLFGNLNSLAMVPVGHMAGVGAAFVGSFTSVLAVPIATFINIFLQDDIAPIAYGFLIFGMMTYFAVKLGIKYTPLDS</sequence>
<feature type="transmembrane region" description="Helical" evidence="8">
    <location>
        <begin position="87"/>
        <end position="107"/>
    </location>
</feature>
<reference evidence="10 11" key="1">
    <citation type="journal article" date="2012" name="J. Bacteriol.">
        <title>Genome sequence of proteorhodopsin-containing sea ice bacterium Glaciecola punicea ACAM 611T.</title>
        <authorList>
            <person name="Qin Q.-L."/>
            <person name="Xie B.-B."/>
            <person name="Shu Y.-L."/>
            <person name="Rong J.-C."/>
            <person name="Zhao D.-L."/>
            <person name="Zhang X.-Y."/>
            <person name="Chen X.-L."/>
            <person name="Zhou B.-C."/>
            <person name="Zhanga Y.-Z."/>
        </authorList>
    </citation>
    <scope>NUCLEOTIDE SEQUENCE [LARGE SCALE GENOMIC DNA]</scope>
    <source>
        <strain evidence="10 11">ACAM 611</strain>
    </source>
</reference>
<dbReference type="InterPro" id="IPR011701">
    <property type="entry name" value="MFS"/>
</dbReference>
<organism evidence="10 11">
    <name type="scientific">Glaciecola punicea ACAM 611</name>
    <dbReference type="NCBI Taxonomy" id="1121923"/>
    <lineage>
        <taxon>Bacteria</taxon>
        <taxon>Pseudomonadati</taxon>
        <taxon>Pseudomonadota</taxon>
        <taxon>Gammaproteobacteria</taxon>
        <taxon>Alteromonadales</taxon>
        <taxon>Alteromonadaceae</taxon>
        <taxon>Glaciecola</taxon>
    </lineage>
</organism>
<dbReference type="OrthoDB" id="9814303at2"/>
<keyword evidence="3 8" id="KW-0813">Transport</keyword>
<proteinExistence type="inferred from homology"/>
<keyword evidence="8" id="KW-0997">Cell inner membrane</keyword>
<feature type="domain" description="Major facilitator superfamily (MFS) profile" evidence="9">
    <location>
        <begin position="21"/>
        <end position="411"/>
    </location>
</feature>
<dbReference type="RefSeq" id="WP_006004361.1">
    <property type="nucleotide sequence ID" value="NZ_BAET01000012.1"/>
</dbReference>
<dbReference type="GO" id="GO:0042910">
    <property type="term" value="F:xenobiotic transmembrane transporter activity"/>
    <property type="evidence" value="ECO:0007669"/>
    <property type="project" value="InterPro"/>
</dbReference>
<feature type="transmembrane region" description="Helical" evidence="8">
    <location>
        <begin position="21"/>
        <end position="40"/>
    </location>
</feature>
<dbReference type="Gene3D" id="1.20.1720.10">
    <property type="entry name" value="Multidrug resistance protein D"/>
    <property type="match status" value="1"/>
</dbReference>
<feature type="transmembrane region" description="Helical" evidence="8">
    <location>
        <begin position="319"/>
        <end position="340"/>
    </location>
</feature>
<evidence type="ECO:0000256" key="3">
    <source>
        <dbReference type="ARBA" id="ARBA00022448"/>
    </source>
</evidence>
<evidence type="ECO:0000256" key="7">
    <source>
        <dbReference type="ARBA" id="ARBA00023136"/>
    </source>
</evidence>
<comment type="similarity">
    <text evidence="2 8">Belongs to the major facilitator superfamily. Bcr/CmlA family.</text>
</comment>
<dbReference type="STRING" id="56804.BAE46_06100"/>
<dbReference type="NCBIfam" id="TIGR00710">
    <property type="entry name" value="efflux_Bcr_CflA"/>
    <property type="match status" value="1"/>
</dbReference>
<feature type="transmembrane region" description="Helical" evidence="8">
    <location>
        <begin position="291"/>
        <end position="313"/>
    </location>
</feature>
<feature type="transmembrane region" description="Helical" evidence="8">
    <location>
        <begin position="174"/>
        <end position="194"/>
    </location>
</feature>
<keyword evidence="7 8" id="KW-0472">Membrane</keyword>
<name>H5TAM6_9ALTE</name>
<comment type="caution">
    <text evidence="8">Lacks conserved residue(s) required for the propagation of feature annotation.</text>
</comment>
<dbReference type="InterPro" id="IPR004812">
    <property type="entry name" value="Efflux_drug-R_Bcr/CmlA"/>
</dbReference>
<feature type="transmembrane region" description="Helical" evidence="8">
    <location>
        <begin position="352"/>
        <end position="378"/>
    </location>
</feature>
<comment type="caution">
    <text evidence="10">The sequence shown here is derived from an EMBL/GenBank/DDBJ whole genome shotgun (WGS) entry which is preliminary data.</text>
</comment>
<evidence type="ECO:0000256" key="4">
    <source>
        <dbReference type="ARBA" id="ARBA00022475"/>
    </source>
</evidence>
<evidence type="ECO:0000256" key="8">
    <source>
        <dbReference type="RuleBase" id="RU365088"/>
    </source>
</evidence>
<comment type="subcellular location">
    <subcellularLocation>
        <location evidence="8">Cell inner membrane</location>
        <topology evidence="8">Multi-pass membrane protein</topology>
    </subcellularLocation>
    <subcellularLocation>
        <location evidence="1">Cell membrane</location>
        <topology evidence="1">Multi-pass membrane protein</topology>
    </subcellularLocation>
</comment>
<dbReference type="InterPro" id="IPR020846">
    <property type="entry name" value="MFS_dom"/>
</dbReference>
<gene>
    <name evidence="10" type="primary">bcr</name>
    <name evidence="10" type="ORF">GPUN_1229</name>
</gene>
<dbReference type="SUPFAM" id="SSF103473">
    <property type="entry name" value="MFS general substrate transporter"/>
    <property type="match status" value="1"/>
</dbReference>
<dbReference type="PANTHER" id="PTHR23502:SF132">
    <property type="entry name" value="POLYAMINE TRANSPORTER 2-RELATED"/>
    <property type="match status" value="1"/>
</dbReference>
<dbReference type="Proteomes" id="UP000053586">
    <property type="component" value="Unassembled WGS sequence"/>
</dbReference>
<feature type="transmembrane region" description="Helical" evidence="8">
    <location>
        <begin position="146"/>
        <end position="168"/>
    </location>
</feature>
<evidence type="ECO:0000313" key="11">
    <source>
        <dbReference type="Proteomes" id="UP000053586"/>
    </source>
</evidence>
<feature type="transmembrane region" description="Helical" evidence="8">
    <location>
        <begin position="60"/>
        <end position="80"/>
    </location>
</feature>
<feature type="transmembrane region" description="Helical" evidence="8">
    <location>
        <begin position="225"/>
        <end position="244"/>
    </location>
</feature>
<dbReference type="CDD" id="cd17320">
    <property type="entry name" value="MFS_MdfA_MDR_like"/>
    <property type="match status" value="1"/>
</dbReference>
<keyword evidence="11" id="KW-1185">Reference proteome</keyword>